<evidence type="ECO:0000256" key="1">
    <source>
        <dbReference type="ARBA" id="ARBA00009481"/>
    </source>
</evidence>
<dbReference type="EMBL" id="CP036432">
    <property type="protein sequence ID" value="QDV87752.1"/>
    <property type="molecule type" value="Genomic_DNA"/>
</dbReference>
<evidence type="ECO:0000259" key="7">
    <source>
        <dbReference type="Pfam" id="PF00534"/>
    </source>
</evidence>
<dbReference type="InterPro" id="IPR051862">
    <property type="entry name" value="GT-like_domain_containing_1"/>
</dbReference>
<proteinExistence type="inferred from homology"/>
<feature type="domain" description="tRNA-queuosine alpha-mannosyltransferase N-terminal" evidence="8">
    <location>
        <begin position="2"/>
        <end position="177"/>
    </location>
</feature>
<comment type="catalytic activity">
    <reaction evidence="6">
        <text>queuosine(34) in tRNA(Asp) + GDP-alpha-D-mannose = O-4''-alpha-D-mannosylqueuosine(34) in tRNA(Asp) + GDP + H(+)</text>
        <dbReference type="Rhea" id="RHEA:12885"/>
        <dbReference type="Rhea" id="RHEA-COMP:18572"/>
        <dbReference type="Rhea" id="RHEA-COMP:18581"/>
        <dbReference type="ChEBI" id="CHEBI:15378"/>
        <dbReference type="ChEBI" id="CHEBI:57527"/>
        <dbReference type="ChEBI" id="CHEBI:58189"/>
        <dbReference type="ChEBI" id="CHEBI:194431"/>
        <dbReference type="ChEBI" id="CHEBI:194442"/>
        <dbReference type="EC" id="2.4.1.110"/>
    </reaction>
    <physiologicalReaction direction="left-to-right" evidence="6">
        <dbReference type="Rhea" id="RHEA:12886"/>
    </physiologicalReaction>
</comment>
<dbReference type="Pfam" id="PF00534">
    <property type="entry name" value="Glycos_transf_1"/>
    <property type="match status" value="1"/>
</dbReference>
<dbReference type="GO" id="GO:0016740">
    <property type="term" value="F:transferase activity"/>
    <property type="evidence" value="ECO:0007669"/>
    <property type="project" value="UniProtKB-KW"/>
</dbReference>
<dbReference type="PANTHER" id="PTHR13615">
    <property type="entry name" value="GLYCOSYLTRANSFERASE-LIKE 1"/>
    <property type="match status" value="1"/>
</dbReference>
<dbReference type="Proteomes" id="UP000318081">
    <property type="component" value="Chromosome"/>
</dbReference>
<evidence type="ECO:0000313" key="10">
    <source>
        <dbReference type="Proteomes" id="UP000318081"/>
    </source>
</evidence>
<sequence>MQVLAIEPYYGGSHQAFLDGVIAGSRHRWSLATLPARHWKWRMRSAPVQLCPLVADLVQSHGVPEVVLASDMLDLPTWLGLASRDARFRWLGDVPVVTYFHENQWAYPQAPDARTDHHFGFTNLLTAAASDACWFNSEFNRRTFFELSRDFISRMPDARQTIDLKGIEQASRVIAPGFRPPKIRDTASRDDAPIRLGWVGRFEHDKRPDRFLALLDCLTAQAVRFELILLGKRGRRREVIDEIRARHGASIQFDDYAESRDAYEARLGQIDVVVSTAEHEFFGIAICEAIWAGAIPVTPDGLSYVEYVPESLRYRAIEQAAEIIKGLQTPADRERLSERCRRRIADYRIDRVVRAIDSALETVGSRSGDV</sequence>
<reference evidence="9 10" key="1">
    <citation type="submission" date="2019-02" db="EMBL/GenBank/DDBJ databases">
        <title>Deep-cultivation of Planctomycetes and their phenomic and genomic characterization uncovers novel biology.</title>
        <authorList>
            <person name="Wiegand S."/>
            <person name="Jogler M."/>
            <person name="Boedeker C."/>
            <person name="Pinto D."/>
            <person name="Vollmers J."/>
            <person name="Rivas-Marin E."/>
            <person name="Kohn T."/>
            <person name="Peeters S.H."/>
            <person name="Heuer A."/>
            <person name="Rast P."/>
            <person name="Oberbeckmann S."/>
            <person name="Bunk B."/>
            <person name="Jeske O."/>
            <person name="Meyerdierks A."/>
            <person name="Storesund J.E."/>
            <person name="Kallscheuer N."/>
            <person name="Luecker S."/>
            <person name="Lage O.M."/>
            <person name="Pohl T."/>
            <person name="Merkel B.J."/>
            <person name="Hornburger P."/>
            <person name="Mueller R.-W."/>
            <person name="Bruemmer F."/>
            <person name="Labrenz M."/>
            <person name="Spormann A.M."/>
            <person name="Op den Camp H."/>
            <person name="Overmann J."/>
            <person name="Amann R."/>
            <person name="Jetten M.S.M."/>
            <person name="Mascher T."/>
            <person name="Medema M.H."/>
            <person name="Devos D.P."/>
            <person name="Kaster A.-K."/>
            <person name="Ovreas L."/>
            <person name="Rohde M."/>
            <person name="Galperin M.Y."/>
            <person name="Jogler C."/>
        </authorList>
    </citation>
    <scope>NUCLEOTIDE SEQUENCE [LARGE SCALE GENOMIC DNA]</scope>
    <source>
        <strain evidence="9 10">TBK1r</strain>
    </source>
</reference>
<accession>A0ABX5Y1U1</accession>
<dbReference type="PANTHER" id="PTHR13615:SF3">
    <property type="entry name" value="GLYCOSYLTRANSFERASE-LIKE DOMAIN-CONTAINING PROTEIN 1"/>
    <property type="match status" value="1"/>
</dbReference>
<dbReference type="EC" id="2.4.1.110" evidence="4"/>
<evidence type="ECO:0000259" key="8">
    <source>
        <dbReference type="Pfam" id="PF12038"/>
    </source>
</evidence>
<comment type="similarity">
    <text evidence="1">Belongs to the glycosyltransferase group 1 family. Glycosyltransferase 4 subfamily.</text>
</comment>
<keyword evidence="2" id="KW-0328">Glycosyltransferase</keyword>
<dbReference type="InterPro" id="IPR022701">
    <property type="entry name" value="QTMAN_N"/>
</dbReference>
<organism evidence="9 10">
    <name type="scientific">Stieleria magnilauensis</name>
    <dbReference type="NCBI Taxonomy" id="2527963"/>
    <lineage>
        <taxon>Bacteria</taxon>
        <taxon>Pseudomonadati</taxon>
        <taxon>Planctomycetota</taxon>
        <taxon>Planctomycetia</taxon>
        <taxon>Pirellulales</taxon>
        <taxon>Pirellulaceae</taxon>
        <taxon>Stieleria</taxon>
    </lineage>
</organism>
<dbReference type="Pfam" id="PF12038">
    <property type="entry name" value="QTMAN_N"/>
    <property type="match status" value="1"/>
</dbReference>
<name>A0ABX5Y1U1_9BACT</name>
<keyword evidence="3 9" id="KW-0808">Transferase</keyword>
<evidence type="ECO:0000256" key="4">
    <source>
        <dbReference type="ARBA" id="ARBA00044517"/>
    </source>
</evidence>
<keyword evidence="10" id="KW-1185">Reference proteome</keyword>
<evidence type="ECO:0000256" key="5">
    <source>
        <dbReference type="ARBA" id="ARBA00044539"/>
    </source>
</evidence>
<evidence type="ECO:0000256" key="6">
    <source>
        <dbReference type="ARBA" id="ARBA00048439"/>
    </source>
</evidence>
<dbReference type="InterPro" id="IPR001296">
    <property type="entry name" value="Glyco_trans_1"/>
</dbReference>
<feature type="domain" description="Glycosyl transferase family 1" evidence="7">
    <location>
        <begin position="188"/>
        <end position="339"/>
    </location>
</feature>
<dbReference type="Gene3D" id="3.40.50.2000">
    <property type="entry name" value="Glycogen Phosphorylase B"/>
    <property type="match status" value="1"/>
</dbReference>
<evidence type="ECO:0000313" key="9">
    <source>
        <dbReference type="EMBL" id="QDV87752.1"/>
    </source>
</evidence>
<dbReference type="SUPFAM" id="SSF53756">
    <property type="entry name" value="UDP-Glycosyltransferase/glycogen phosphorylase"/>
    <property type="match status" value="1"/>
</dbReference>
<evidence type="ECO:0000256" key="2">
    <source>
        <dbReference type="ARBA" id="ARBA00022676"/>
    </source>
</evidence>
<dbReference type="RefSeq" id="WP_145219593.1">
    <property type="nucleotide sequence ID" value="NZ_CP036432.1"/>
</dbReference>
<evidence type="ECO:0000256" key="3">
    <source>
        <dbReference type="ARBA" id="ARBA00022679"/>
    </source>
</evidence>
<gene>
    <name evidence="9" type="ORF">TBK1r_67840</name>
</gene>
<protein>
    <recommendedName>
        <fullName evidence="5">tRNA-queuosine alpha-mannosyltransferase</fullName>
        <ecNumber evidence="4">2.4.1.110</ecNumber>
    </recommendedName>
</protein>